<keyword evidence="5" id="KW-0663">Pyridoxal phosphate</keyword>
<dbReference type="PANTHER" id="PTHR43807:SF20">
    <property type="entry name" value="FI04487P"/>
    <property type="match status" value="1"/>
</dbReference>
<dbReference type="InterPro" id="IPR015421">
    <property type="entry name" value="PyrdxlP-dep_Trfase_major"/>
</dbReference>
<sequence length="391" mass="42914">MPIATPVRLSSKLPDVGTTIFTVIGQLSSQYQAINLSQGAPSFPCSEHLIAGVTRAMHDGHNQYAPMTGLVSLKEVVAEKVKRLYGQHYDVAQEVTITASASEGLYCAISALVHPGDEVIYFEPSFDSYAPIVRLQGATPVALKLDVPTFSINWDEVQAAITPRTRMIVINSPHNPSGQVLSADDVAQLARLTRHTDIVILSDEVYEHVVFDDQRHHSMASHPELAARSVIVSSFGKTFHVTGWRVGYCLAPAALMDEILKVHQFMMFAADTPMQYALAEYMADPATYLSLGAFYQHKRDLLAKALQPSPFELLPSSGSFFMLARFAHFSDERDSEMVKRLIIDHGVATIPLSAFYADGTDHKLIRLSFSKDDATLLAGAHALCQVTPGKR</sequence>
<dbReference type="GO" id="GO:0016212">
    <property type="term" value="F:kynurenine-oxoglutarate transaminase activity"/>
    <property type="evidence" value="ECO:0007669"/>
    <property type="project" value="TreeGrafter"/>
</dbReference>
<gene>
    <name evidence="7" type="ORF">DAQ1742_01408</name>
</gene>
<dbReference type="SUPFAM" id="SSF53383">
    <property type="entry name" value="PLP-dependent transferases"/>
    <property type="match status" value="1"/>
</dbReference>
<evidence type="ECO:0000256" key="3">
    <source>
        <dbReference type="ARBA" id="ARBA00022576"/>
    </source>
</evidence>
<dbReference type="GO" id="GO:0030170">
    <property type="term" value="F:pyridoxal phosphate binding"/>
    <property type="evidence" value="ECO:0007669"/>
    <property type="project" value="InterPro"/>
</dbReference>
<keyword evidence="8" id="KW-1185">Reference proteome</keyword>
<reference evidence="7 8" key="1">
    <citation type="submission" date="2016-09" db="EMBL/GenBank/DDBJ databases">
        <authorList>
            <person name="Reverchon S."/>
            <person name="Nasser W."/>
            <person name="Leonard S."/>
            <person name="Brochier C."/>
            <person name="Duprey A."/>
        </authorList>
    </citation>
    <scope>NUCLEOTIDE SEQUENCE [LARGE SCALE GENOMIC DNA]</scope>
    <source>
        <strain evidence="7 8">174/2</strain>
    </source>
</reference>
<dbReference type="InterPro" id="IPR051326">
    <property type="entry name" value="Kynurenine-oxoglutarate_AT"/>
</dbReference>
<dbReference type="Pfam" id="PF00155">
    <property type="entry name" value="Aminotran_1_2"/>
    <property type="match status" value="1"/>
</dbReference>
<dbReference type="CDD" id="cd00609">
    <property type="entry name" value="AAT_like"/>
    <property type="match status" value="1"/>
</dbReference>
<dbReference type="FunFam" id="3.40.640.10:FF:000033">
    <property type="entry name" value="Aspartate aminotransferase"/>
    <property type="match status" value="1"/>
</dbReference>
<evidence type="ECO:0000256" key="2">
    <source>
        <dbReference type="ARBA" id="ARBA00007441"/>
    </source>
</evidence>
<dbReference type="AlphaFoldDB" id="A0A375A8P6"/>
<keyword evidence="4 7" id="KW-0808">Transferase</keyword>
<dbReference type="InterPro" id="IPR004839">
    <property type="entry name" value="Aminotransferase_I/II_large"/>
</dbReference>
<dbReference type="EMBL" id="LT615367">
    <property type="protein sequence ID" value="SLM62395.1"/>
    <property type="molecule type" value="Genomic_DNA"/>
</dbReference>
<dbReference type="KEGG" id="daq:DAQ1742_01408"/>
<dbReference type="RefSeq" id="WP_035343054.1">
    <property type="nucleotide sequence ID" value="NZ_LT615367.1"/>
</dbReference>
<comment type="similarity">
    <text evidence="2">Belongs to the class-I pyridoxal-phosphate-dependent aminotransferase family.</text>
</comment>
<feature type="domain" description="Aminotransferase class I/classII large" evidence="6">
    <location>
        <begin position="33"/>
        <end position="382"/>
    </location>
</feature>
<dbReference type="GO" id="GO:0005737">
    <property type="term" value="C:cytoplasm"/>
    <property type="evidence" value="ECO:0007669"/>
    <property type="project" value="TreeGrafter"/>
</dbReference>
<accession>A0A375A8P6</accession>
<evidence type="ECO:0000313" key="8">
    <source>
        <dbReference type="Proteomes" id="UP000294820"/>
    </source>
</evidence>
<dbReference type="InterPro" id="IPR015424">
    <property type="entry name" value="PyrdxlP-dep_Trfase"/>
</dbReference>
<comment type="cofactor">
    <cofactor evidence="1">
        <name>pyridoxal 5'-phosphate</name>
        <dbReference type="ChEBI" id="CHEBI:597326"/>
    </cofactor>
</comment>
<dbReference type="Proteomes" id="UP000294820">
    <property type="component" value="Chromosome 1"/>
</dbReference>
<evidence type="ECO:0000256" key="1">
    <source>
        <dbReference type="ARBA" id="ARBA00001933"/>
    </source>
</evidence>
<evidence type="ECO:0000313" key="7">
    <source>
        <dbReference type="EMBL" id="SLM62395.1"/>
    </source>
</evidence>
<evidence type="ECO:0000256" key="5">
    <source>
        <dbReference type="ARBA" id="ARBA00022898"/>
    </source>
</evidence>
<dbReference type="GO" id="GO:0004069">
    <property type="term" value="F:L-aspartate:2-oxoglutarate aminotransferase activity"/>
    <property type="evidence" value="ECO:0007669"/>
    <property type="project" value="UniProtKB-EC"/>
</dbReference>
<dbReference type="EC" id="2.6.1.1" evidence="7"/>
<keyword evidence="3 7" id="KW-0032">Aminotransferase</keyword>
<evidence type="ECO:0000259" key="6">
    <source>
        <dbReference type="Pfam" id="PF00155"/>
    </source>
</evidence>
<dbReference type="NCBIfam" id="NF009079">
    <property type="entry name" value="PRK12414.1"/>
    <property type="match status" value="1"/>
</dbReference>
<dbReference type="NCBIfam" id="NF006569">
    <property type="entry name" value="PRK09082.1"/>
    <property type="match status" value="1"/>
</dbReference>
<dbReference type="PANTHER" id="PTHR43807">
    <property type="entry name" value="FI04487P"/>
    <property type="match status" value="1"/>
</dbReference>
<evidence type="ECO:0000256" key="4">
    <source>
        <dbReference type="ARBA" id="ARBA00022679"/>
    </source>
</evidence>
<organism evidence="7 8">
    <name type="scientific">Dickeya aquatica</name>
    <dbReference type="NCBI Taxonomy" id="1401087"/>
    <lineage>
        <taxon>Bacteria</taxon>
        <taxon>Pseudomonadati</taxon>
        <taxon>Pseudomonadota</taxon>
        <taxon>Gammaproteobacteria</taxon>
        <taxon>Enterobacterales</taxon>
        <taxon>Pectobacteriaceae</taxon>
        <taxon>Dickeya</taxon>
    </lineage>
</organism>
<dbReference type="Gene3D" id="3.90.1150.10">
    <property type="entry name" value="Aspartate Aminotransferase, domain 1"/>
    <property type="match status" value="1"/>
</dbReference>
<name>A0A375A8P6_9GAMM</name>
<protein>
    <submittedName>
        <fullName evidence="7">Aspartate aminotransferase</fullName>
        <ecNumber evidence="7">2.6.1.1</ecNumber>
    </submittedName>
</protein>
<proteinExistence type="inferred from homology"/>
<dbReference type="Gene3D" id="3.40.640.10">
    <property type="entry name" value="Type I PLP-dependent aspartate aminotransferase-like (Major domain)"/>
    <property type="match status" value="1"/>
</dbReference>
<dbReference type="InterPro" id="IPR015422">
    <property type="entry name" value="PyrdxlP-dep_Trfase_small"/>
</dbReference>